<gene>
    <name evidence="2" type="ORF">LTR16_004041</name>
</gene>
<accession>A0ABR0M6G0</accession>
<evidence type="ECO:0000256" key="1">
    <source>
        <dbReference type="SAM" id="Phobius"/>
    </source>
</evidence>
<evidence type="ECO:0000313" key="2">
    <source>
        <dbReference type="EMBL" id="KAK5286801.1"/>
    </source>
</evidence>
<keyword evidence="3" id="KW-1185">Reference proteome</keyword>
<keyword evidence="1" id="KW-0472">Membrane</keyword>
<feature type="transmembrane region" description="Helical" evidence="1">
    <location>
        <begin position="45"/>
        <end position="64"/>
    </location>
</feature>
<sequence length="136" mass="13670">VDELVDFTAGAAKAVRLVKVVEDEVEAAVLTLGVEVVLALVGDTAAGMTALVVVVVVVIVVVVATGASKAEELDAEGDVVLELELELELGNATDLASEVKKLVGAAAAVEGALVVEGRSVGVVVEVVEISDVVVVL</sequence>
<name>A0ABR0M6G0_9PEZI</name>
<comment type="caution">
    <text evidence="2">The sequence shown here is derived from an EMBL/GenBank/DDBJ whole genome shotgun (WGS) entry which is preliminary data.</text>
</comment>
<reference evidence="2 3" key="1">
    <citation type="submission" date="2023-08" db="EMBL/GenBank/DDBJ databases">
        <title>Black Yeasts Isolated from many extreme environments.</title>
        <authorList>
            <person name="Coleine C."/>
            <person name="Stajich J.E."/>
            <person name="Selbmann L."/>
        </authorList>
    </citation>
    <scope>NUCLEOTIDE SEQUENCE [LARGE SCALE GENOMIC DNA]</scope>
    <source>
        <strain evidence="2 3">CCFEE 536</strain>
    </source>
</reference>
<keyword evidence="1" id="KW-1133">Transmembrane helix</keyword>
<protein>
    <submittedName>
        <fullName evidence="2">Uncharacterized protein</fullName>
    </submittedName>
</protein>
<feature type="non-terminal residue" evidence="2">
    <location>
        <position position="1"/>
    </location>
</feature>
<keyword evidence="1" id="KW-0812">Transmembrane</keyword>
<dbReference type="Proteomes" id="UP001357485">
    <property type="component" value="Unassembled WGS sequence"/>
</dbReference>
<organism evidence="2 3">
    <name type="scientific">Cryomyces antarcticus</name>
    <dbReference type="NCBI Taxonomy" id="329879"/>
    <lineage>
        <taxon>Eukaryota</taxon>
        <taxon>Fungi</taxon>
        <taxon>Dikarya</taxon>
        <taxon>Ascomycota</taxon>
        <taxon>Pezizomycotina</taxon>
        <taxon>Dothideomycetes</taxon>
        <taxon>Dothideomycetes incertae sedis</taxon>
        <taxon>Cryomyces</taxon>
    </lineage>
</organism>
<evidence type="ECO:0000313" key="3">
    <source>
        <dbReference type="Proteomes" id="UP001357485"/>
    </source>
</evidence>
<proteinExistence type="predicted"/>
<dbReference type="EMBL" id="JAVRRA010000491">
    <property type="protein sequence ID" value="KAK5286801.1"/>
    <property type="molecule type" value="Genomic_DNA"/>
</dbReference>